<dbReference type="EMBL" id="KB544685">
    <property type="protein sequence ID" value="EMP31632.1"/>
    <property type="molecule type" value="Genomic_DNA"/>
</dbReference>
<feature type="region of interest" description="Disordered" evidence="1">
    <location>
        <begin position="92"/>
        <end position="126"/>
    </location>
</feature>
<keyword evidence="4" id="KW-1185">Reference proteome</keyword>
<reference evidence="4" key="1">
    <citation type="journal article" date="2013" name="Nat. Genet.">
        <title>The draft genomes of soft-shell turtle and green sea turtle yield insights into the development and evolution of the turtle-specific body plan.</title>
        <authorList>
            <person name="Wang Z."/>
            <person name="Pascual-Anaya J."/>
            <person name="Zadissa A."/>
            <person name="Li W."/>
            <person name="Niimura Y."/>
            <person name="Huang Z."/>
            <person name="Li C."/>
            <person name="White S."/>
            <person name="Xiong Z."/>
            <person name="Fang D."/>
            <person name="Wang B."/>
            <person name="Ming Y."/>
            <person name="Chen Y."/>
            <person name="Zheng Y."/>
            <person name="Kuraku S."/>
            <person name="Pignatelli M."/>
            <person name="Herrero J."/>
            <person name="Beal K."/>
            <person name="Nozawa M."/>
            <person name="Li Q."/>
            <person name="Wang J."/>
            <person name="Zhang H."/>
            <person name="Yu L."/>
            <person name="Shigenobu S."/>
            <person name="Wang J."/>
            <person name="Liu J."/>
            <person name="Flicek P."/>
            <person name="Searle S."/>
            <person name="Wang J."/>
            <person name="Kuratani S."/>
            <person name="Yin Y."/>
            <person name="Aken B."/>
            <person name="Zhang G."/>
            <person name="Irie N."/>
        </authorList>
    </citation>
    <scope>NUCLEOTIDE SEQUENCE [LARGE SCALE GENOMIC DNA]</scope>
</reference>
<name>M7BU20_CHEMY</name>
<feature type="region of interest" description="Disordered" evidence="1">
    <location>
        <begin position="1"/>
        <end position="62"/>
    </location>
</feature>
<dbReference type="AlphaFoldDB" id="M7BU20"/>
<dbReference type="PANTHER" id="PTHR47595">
    <property type="entry name" value="HEAT SHOCK 70 KDA PROTEIN 14"/>
    <property type="match status" value="1"/>
</dbReference>
<dbReference type="InterPro" id="IPR044822">
    <property type="entry name" value="Myb_DNA-bind_4"/>
</dbReference>
<feature type="domain" description="Myb/SANT-like DNA-binding" evidence="2">
    <location>
        <begin position="129"/>
        <end position="201"/>
    </location>
</feature>
<dbReference type="Proteomes" id="UP000031443">
    <property type="component" value="Unassembled WGS sequence"/>
</dbReference>
<sequence length="203" mass="22829">MPVERGPTQEEEILDEDMEGEVEDDSEVRDACSQELFSTPEEASQSQLLELGEAQTGEEAPGTVDTIRCYWPPGAMPECSLVTALDNTLNSDALASTGDHQHSPPSQATMQSPPSQETTQSRIRRRAPAWSEWKVLDLIVCWGDESVMAELHSKKRNTNAYAKVSRAMTERGYSRDTEQCRTKIKELRQVYQKAKEVNRHSRS</sequence>
<feature type="compositionally biased region" description="Polar residues" evidence="1">
    <location>
        <begin position="35"/>
        <end position="48"/>
    </location>
</feature>
<gene>
    <name evidence="3" type="ORF">UY3_11238</name>
</gene>
<evidence type="ECO:0000313" key="3">
    <source>
        <dbReference type="EMBL" id="EMP31632.1"/>
    </source>
</evidence>
<accession>M7BU20</accession>
<dbReference type="Gene3D" id="1.10.10.60">
    <property type="entry name" value="Homeodomain-like"/>
    <property type="match status" value="1"/>
</dbReference>
<organism evidence="3 4">
    <name type="scientific">Chelonia mydas</name>
    <name type="common">Green sea-turtle</name>
    <name type="synonym">Chelonia agassizi</name>
    <dbReference type="NCBI Taxonomy" id="8469"/>
    <lineage>
        <taxon>Eukaryota</taxon>
        <taxon>Metazoa</taxon>
        <taxon>Chordata</taxon>
        <taxon>Craniata</taxon>
        <taxon>Vertebrata</taxon>
        <taxon>Euteleostomi</taxon>
        <taxon>Archelosauria</taxon>
        <taxon>Testudinata</taxon>
        <taxon>Testudines</taxon>
        <taxon>Cryptodira</taxon>
        <taxon>Durocryptodira</taxon>
        <taxon>Americhelydia</taxon>
        <taxon>Chelonioidea</taxon>
        <taxon>Cheloniidae</taxon>
        <taxon>Chelonia</taxon>
    </lineage>
</organism>
<dbReference type="Pfam" id="PF13837">
    <property type="entry name" value="Myb_DNA-bind_4"/>
    <property type="match status" value="1"/>
</dbReference>
<evidence type="ECO:0000313" key="4">
    <source>
        <dbReference type="Proteomes" id="UP000031443"/>
    </source>
</evidence>
<evidence type="ECO:0000256" key="1">
    <source>
        <dbReference type="SAM" id="MobiDB-lite"/>
    </source>
</evidence>
<dbReference type="PANTHER" id="PTHR47595:SF1">
    <property type="entry name" value="MYB_SANT-LIKE DNA-BINDING DOMAIN-CONTAINING PROTEIN"/>
    <property type="match status" value="1"/>
</dbReference>
<evidence type="ECO:0000259" key="2">
    <source>
        <dbReference type="Pfam" id="PF13837"/>
    </source>
</evidence>
<feature type="compositionally biased region" description="Polar residues" evidence="1">
    <location>
        <begin position="103"/>
        <end position="121"/>
    </location>
</feature>
<proteinExistence type="predicted"/>
<protein>
    <recommendedName>
        <fullName evidence="2">Myb/SANT-like DNA-binding domain-containing protein</fullName>
    </recommendedName>
</protein>
<feature type="compositionally biased region" description="Acidic residues" evidence="1">
    <location>
        <begin position="9"/>
        <end position="27"/>
    </location>
</feature>